<dbReference type="EC" id="5.2.1.8" evidence="2"/>
<feature type="compositionally biased region" description="Low complexity" evidence="3">
    <location>
        <begin position="26"/>
        <end position="42"/>
    </location>
</feature>
<keyword evidence="6" id="KW-1185">Reference proteome</keyword>
<dbReference type="InterPro" id="IPR044666">
    <property type="entry name" value="Cyclophilin_A-like"/>
</dbReference>
<keyword evidence="2" id="KW-0732">Signal</keyword>
<keyword evidence="2" id="KW-0697">Rotamase</keyword>
<evidence type="ECO:0000313" key="6">
    <source>
        <dbReference type="Proteomes" id="UP000623608"/>
    </source>
</evidence>
<gene>
    <name evidence="5" type="primary">ppiB</name>
    <name evidence="5" type="ORF">Ate02nite_55740</name>
</gene>
<dbReference type="PANTHER" id="PTHR45625">
    <property type="entry name" value="PEPTIDYL-PROLYL CIS-TRANS ISOMERASE-RELATED"/>
    <property type="match status" value="1"/>
</dbReference>
<feature type="region of interest" description="Disordered" evidence="3">
    <location>
        <begin position="26"/>
        <end position="70"/>
    </location>
</feature>
<dbReference type="SUPFAM" id="SSF50891">
    <property type="entry name" value="Cyclophilin-like"/>
    <property type="match status" value="1"/>
</dbReference>
<comment type="catalytic activity">
    <reaction evidence="2">
        <text>[protein]-peptidylproline (omega=180) = [protein]-peptidylproline (omega=0)</text>
        <dbReference type="Rhea" id="RHEA:16237"/>
        <dbReference type="Rhea" id="RHEA-COMP:10747"/>
        <dbReference type="Rhea" id="RHEA-COMP:10748"/>
        <dbReference type="ChEBI" id="CHEBI:83833"/>
        <dbReference type="ChEBI" id="CHEBI:83834"/>
        <dbReference type="EC" id="5.2.1.8"/>
    </reaction>
</comment>
<evidence type="ECO:0000256" key="2">
    <source>
        <dbReference type="RuleBase" id="RU363019"/>
    </source>
</evidence>
<reference evidence="5" key="1">
    <citation type="submission" date="2021-01" db="EMBL/GenBank/DDBJ databases">
        <title>Whole genome shotgun sequence of Actinoplanes tereljensis NBRC 105297.</title>
        <authorList>
            <person name="Komaki H."/>
            <person name="Tamura T."/>
        </authorList>
    </citation>
    <scope>NUCLEOTIDE SEQUENCE</scope>
    <source>
        <strain evidence="5">NBRC 105297</strain>
    </source>
</reference>
<dbReference type="AlphaFoldDB" id="A0A919NRV6"/>
<dbReference type="Proteomes" id="UP000623608">
    <property type="component" value="Unassembled WGS sequence"/>
</dbReference>
<feature type="signal peptide" evidence="2">
    <location>
        <begin position="1"/>
        <end position="28"/>
    </location>
</feature>
<feature type="compositionally biased region" description="Basic and acidic residues" evidence="3">
    <location>
        <begin position="61"/>
        <end position="70"/>
    </location>
</feature>
<accession>A0A919NRV6</accession>
<sequence length="244" mass="25800">MPKYRLPALLVIALVAGLGLGLSDPAAASASAPSPTDPTAGPCAYTPTPDEPAARPVRLPPDPRHTPEHGKVRVVLRTNLGAIPLELDRSEAPCTVQSFLHLTRSRFYDRTICHRLTAYPTLSVLQCGDPSGTGEGGPGYRYRDELPTNLPPAPTDPTGARKVYARGVLAMANAGPDTNGSQFFLVYANSALRPNYTIFGEIAPTGLRTLDRIAAGGVTPTPEDPAPLDGPPALTTKILTARRH</sequence>
<dbReference type="GO" id="GO:0003755">
    <property type="term" value="F:peptidyl-prolyl cis-trans isomerase activity"/>
    <property type="evidence" value="ECO:0007669"/>
    <property type="project" value="UniProtKB-UniRule"/>
</dbReference>
<dbReference type="EMBL" id="BOMY01000036">
    <property type="protein sequence ID" value="GIF22844.1"/>
    <property type="molecule type" value="Genomic_DNA"/>
</dbReference>
<comment type="caution">
    <text evidence="5">The sequence shown here is derived from an EMBL/GenBank/DDBJ whole genome shotgun (WGS) entry which is preliminary data.</text>
</comment>
<feature type="chain" id="PRO_5038167151" description="Peptidyl-prolyl cis-trans isomerase" evidence="2">
    <location>
        <begin position="29"/>
        <end position="244"/>
    </location>
</feature>
<protein>
    <recommendedName>
        <fullName evidence="2">Peptidyl-prolyl cis-trans isomerase</fullName>
        <shortName evidence="2">PPIase</shortName>
        <ecNumber evidence="2">5.2.1.8</ecNumber>
    </recommendedName>
</protein>
<dbReference type="Pfam" id="PF00160">
    <property type="entry name" value="Pro_isomerase"/>
    <property type="match status" value="1"/>
</dbReference>
<evidence type="ECO:0000313" key="5">
    <source>
        <dbReference type="EMBL" id="GIF22844.1"/>
    </source>
</evidence>
<organism evidence="5 6">
    <name type="scientific">Paractinoplanes tereljensis</name>
    <dbReference type="NCBI Taxonomy" id="571912"/>
    <lineage>
        <taxon>Bacteria</taxon>
        <taxon>Bacillati</taxon>
        <taxon>Actinomycetota</taxon>
        <taxon>Actinomycetes</taxon>
        <taxon>Micromonosporales</taxon>
        <taxon>Micromonosporaceae</taxon>
        <taxon>Paractinoplanes</taxon>
    </lineage>
</organism>
<feature type="domain" description="PPIase cyclophilin-type" evidence="4">
    <location>
        <begin position="78"/>
        <end position="243"/>
    </location>
</feature>
<evidence type="ECO:0000256" key="3">
    <source>
        <dbReference type="SAM" id="MobiDB-lite"/>
    </source>
</evidence>
<dbReference type="CDD" id="cd00317">
    <property type="entry name" value="cyclophilin"/>
    <property type="match status" value="1"/>
</dbReference>
<dbReference type="RefSeq" id="WP_203810733.1">
    <property type="nucleotide sequence ID" value="NZ_BOMY01000036.1"/>
</dbReference>
<keyword evidence="2 5" id="KW-0413">Isomerase</keyword>
<name>A0A919NRV6_9ACTN</name>
<comment type="similarity">
    <text evidence="2">Belongs to the cyclophilin-type PPIase family.</text>
</comment>
<evidence type="ECO:0000256" key="1">
    <source>
        <dbReference type="ARBA" id="ARBA00002388"/>
    </source>
</evidence>
<dbReference type="InterPro" id="IPR002130">
    <property type="entry name" value="Cyclophilin-type_PPIase_dom"/>
</dbReference>
<evidence type="ECO:0000259" key="4">
    <source>
        <dbReference type="PROSITE" id="PS50072"/>
    </source>
</evidence>
<dbReference type="Gene3D" id="2.40.100.10">
    <property type="entry name" value="Cyclophilin-like"/>
    <property type="match status" value="1"/>
</dbReference>
<comment type="function">
    <text evidence="1 2">PPIases accelerate the folding of proteins. It catalyzes the cis-trans isomerization of proline imidic peptide bonds in oligopeptides.</text>
</comment>
<dbReference type="PRINTS" id="PR00153">
    <property type="entry name" value="CSAPPISMRASE"/>
</dbReference>
<dbReference type="InterPro" id="IPR029000">
    <property type="entry name" value="Cyclophilin-like_dom_sf"/>
</dbReference>
<dbReference type="PROSITE" id="PS50072">
    <property type="entry name" value="CSA_PPIASE_2"/>
    <property type="match status" value="1"/>
</dbReference>
<dbReference type="PANTHER" id="PTHR45625:SF3">
    <property type="entry name" value="PEPTIDYL-PROLYL CIS-TRANS ISOMERASE B-RELATED"/>
    <property type="match status" value="1"/>
</dbReference>
<proteinExistence type="inferred from homology"/>